<dbReference type="AlphaFoldDB" id="A0A381TKZ1"/>
<evidence type="ECO:0000259" key="1">
    <source>
        <dbReference type="Pfam" id="PF13860"/>
    </source>
</evidence>
<dbReference type="Gene3D" id="2.40.128.720">
    <property type="match status" value="2"/>
</dbReference>
<accession>A0A381TKZ1</accession>
<organism evidence="2">
    <name type="scientific">marine metagenome</name>
    <dbReference type="NCBI Taxonomy" id="408172"/>
    <lineage>
        <taxon>unclassified sequences</taxon>
        <taxon>metagenomes</taxon>
        <taxon>ecological metagenomes</taxon>
    </lineage>
</organism>
<dbReference type="InterPro" id="IPR025965">
    <property type="entry name" value="FlgD/Vpr_Ig-like"/>
</dbReference>
<feature type="domain" description="FlgD/Vpr Ig-like" evidence="1">
    <location>
        <begin position="340"/>
        <end position="395"/>
    </location>
</feature>
<gene>
    <name evidence="2" type="ORF">METZ01_LOCUS67527</name>
</gene>
<dbReference type="InterPro" id="IPR026444">
    <property type="entry name" value="Secre_tail"/>
</dbReference>
<dbReference type="EMBL" id="UINC01004487">
    <property type="protein sequence ID" value="SVA14673.1"/>
    <property type="molecule type" value="Genomic_DNA"/>
</dbReference>
<dbReference type="Pfam" id="PF13860">
    <property type="entry name" value="FlgD_ig"/>
    <property type="match status" value="1"/>
</dbReference>
<protein>
    <recommendedName>
        <fullName evidence="1">FlgD/Vpr Ig-like domain-containing protein</fullName>
    </recommendedName>
</protein>
<dbReference type="NCBIfam" id="TIGR04183">
    <property type="entry name" value="Por_Secre_tail"/>
    <property type="match status" value="1"/>
</dbReference>
<sequence>MKNIYKISLITLISSVVFAVDQFDEVITEETDNIAYQNSIDFDTKTTQIWRDSAWHNKLQWLKSYDSNGYLTESEVYIFRNDEWLILGNVSYTNNDNGSPNTKIKQVYRGGYFRNRSLNEYNYNDSGDLTQNTRYKWHNNSWNNRSQKELQYEDGLCVNSTYYRWEDTTWTNRYLNEISYNDNGERDVKVGYKWTDSGWTERHKTEYSFDDNSNLSQKIFSKWTDSGWITKARITISRDDSFNPVDILLEKVDSTDAWNNVSLRENTFFDGGMIMESVSSRWHDDGWHLRKRNEYTYINGPGRSSLNIIEPISLPEQVTLDQNYPNPFNPITTISYEIPKAEFVMVSVFNLRGNKITTLVNELQNPGVKSYNWNGTNDYGNSVAAGVYIYTIQAGNYRQSKKMILLK</sequence>
<evidence type="ECO:0000313" key="2">
    <source>
        <dbReference type="EMBL" id="SVA14673.1"/>
    </source>
</evidence>
<name>A0A381TKZ1_9ZZZZ</name>
<proteinExistence type="predicted"/>
<reference evidence="2" key="1">
    <citation type="submission" date="2018-05" db="EMBL/GenBank/DDBJ databases">
        <authorList>
            <person name="Lanie J.A."/>
            <person name="Ng W.-L."/>
            <person name="Kazmierczak K.M."/>
            <person name="Andrzejewski T.M."/>
            <person name="Davidsen T.M."/>
            <person name="Wayne K.J."/>
            <person name="Tettelin H."/>
            <person name="Glass J.I."/>
            <person name="Rusch D."/>
            <person name="Podicherti R."/>
            <person name="Tsui H.-C.T."/>
            <person name="Winkler M.E."/>
        </authorList>
    </citation>
    <scope>NUCLEOTIDE SEQUENCE</scope>
</reference>
<dbReference type="Gene3D" id="2.60.40.4070">
    <property type="match status" value="1"/>
</dbReference>